<evidence type="ECO:0000313" key="2">
    <source>
        <dbReference type="EMBL" id="SFC88001.1"/>
    </source>
</evidence>
<keyword evidence="1" id="KW-1133">Transmembrane helix</keyword>
<organism evidence="2 3">
    <name type="scientific">Kosakonia oryzae</name>
    <dbReference type="NCBI Taxonomy" id="497725"/>
    <lineage>
        <taxon>Bacteria</taxon>
        <taxon>Pseudomonadati</taxon>
        <taxon>Pseudomonadota</taxon>
        <taxon>Gammaproteobacteria</taxon>
        <taxon>Enterobacterales</taxon>
        <taxon>Enterobacteriaceae</taxon>
        <taxon>Kosakonia</taxon>
    </lineage>
</organism>
<protein>
    <submittedName>
        <fullName evidence="2">Uncharacterized protein</fullName>
    </submittedName>
</protein>
<dbReference type="EMBL" id="FOKO01000004">
    <property type="protein sequence ID" value="SFC88001.1"/>
    <property type="molecule type" value="Genomic_DNA"/>
</dbReference>
<keyword evidence="1" id="KW-0812">Transmembrane</keyword>
<gene>
    <name evidence="2" type="ORF">SAMN05216286_3582</name>
</gene>
<sequence length="36" mass="4047">MHTLGMITGAAIVFIIYFLVKKRRHSASVSKAKKQD</sequence>
<feature type="transmembrane region" description="Helical" evidence="1">
    <location>
        <begin position="6"/>
        <end position="21"/>
    </location>
</feature>
<accession>A0AA94H5H2</accession>
<comment type="caution">
    <text evidence="2">The sequence shown here is derived from an EMBL/GenBank/DDBJ whole genome shotgun (WGS) entry which is preliminary data.</text>
</comment>
<evidence type="ECO:0000313" key="3">
    <source>
        <dbReference type="Proteomes" id="UP000182314"/>
    </source>
</evidence>
<dbReference type="Proteomes" id="UP000182314">
    <property type="component" value="Unassembled WGS sequence"/>
</dbReference>
<proteinExistence type="predicted"/>
<reference evidence="2 3" key="1">
    <citation type="submission" date="2016-10" db="EMBL/GenBank/DDBJ databases">
        <authorList>
            <person name="Varghese N."/>
            <person name="Submissions S."/>
        </authorList>
    </citation>
    <scope>NUCLEOTIDE SEQUENCE [LARGE SCALE GENOMIC DNA]</scope>
    <source>
        <strain evidence="2 3">CGMCC 1.7012</strain>
    </source>
</reference>
<keyword evidence="1" id="KW-0472">Membrane</keyword>
<name>A0AA94H5H2_9ENTR</name>
<evidence type="ECO:0000256" key="1">
    <source>
        <dbReference type="SAM" id="Phobius"/>
    </source>
</evidence>
<dbReference type="AlphaFoldDB" id="A0AA94H5H2"/>